<comment type="similarity">
    <text evidence="1 5">Belongs to the V-ATPase C subunit family.</text>
</comment>
<dbReference type="Gene3D" id="1.20.1460.10">
    <property type="entry name" value="subunit c (vma5p) of the yeast v-atpase, domain 2"/>
    <property type="match status" value="1"/>
</dbReference>
<protein>
    <recommendedName>
        <fullName evidence="5">V-type proton ATPase subunit C</fullName>
    </recommendedName>
</protein>
<evidence type="ECO:0000256" key="5">
    <source>
        <dbReference type="RuleBase" id="RU364010"/>
    </source>
</evidence>
<evidence type="ECO:0000256" key="1">
    <source>
        <dbReference type="ARBA" id="ARBA00006138"/>
    </source>
</evidence>
<dbReference type="Pfam" id="PF03223">
    <property type="entry name" value="V-ATPase_C"/>
    <property type="match status" value="1"/>
</dbReference>
<evidence type="ECO:0000256" key="3">
    <source>
        <dbReference type="ARBA" id="ARBA00022781"/>
    </source>
</evidence>
<dbReference type="GO" id="GO:0046961">
    <property type="term" value="F:proton-transporting ATPase activity, rotational mechanism"/>
    <property type="evidence" value="ECO:0007669"/>
    <property type="project" value="InterPro"/>
</dbReference>
<keyword evidence="3 5" id="KW-0375">Hydrogen ion transport</keyword>
<dbReference type="PANTHER" id="PTHR10137:SF0">
    <property type="entry name" value="V-TYPE PROTON ATPASE SUBUNIT C"/>
    <property type="match status" value="1"/>
</dbReference>
<dbReference type="Gene3D" id="3.30.70.100">
    <property type="match status" value="1"/>
</dbReference>
<name>A0A7S1I2Y5_9EUGL</name>
<comment type="subunit">
    <text evidence="5">V-ATPase is a heteromultimeric enzyme composed of a peripheral catalytic V1 complex (components A to H) attached to an integral membrane V0 proton pore complex.</text>
</comment>
<comment type="function">
    <text evidence="5">Subunit of the V1 complex of vacuolar(H+)-ATPase (V-ATPase), a multisubunit enzyme composed of a peripheral complex (V1) that hydrolyzes ATP and a membrane integral complex (V0) that translocates protons. V-ATPase is responsible for acidifying and maintaining the pH of intracellular compartments and in some cell types, is targeted to the plasma membrane, where it is responsible for acidifying the extracellular environment. Subunit C is necessary for the assembly of the catalytic sector of the enzyme and is likely to have a specific function in its catalytic activity.</text>
</comment>
<dbReference type="PANTHER" id="PTHR10137">
    <property type="entry name" value="V-TYPE PROTON ATPASE SUBUNIT C"/>
    <property type="match status" value="1"/>
</dbReference>
<accession>A0A7S1I2Y5</accession>
<evidence type="ECO:0000256" key="2">
    <source>
        <dbReference type="ARBA" id="ARBA00022448"/>
    </source>
</evidence>
<keyword evidence="2 5" id="KW-0813">Transport</keyword>
<dbReference type="InterPro" id="IPR004907">
    <property type="entry name" value="ATPase_V1-cplx_csu"/>
</dbReference>
<dbReference type="InterPro" id="IPR036132">
    <property type="entry name" value="Vac_ATP_synth_c_sf"/>
</dbReference>
<evidence type="ECO:0000313" key="6">
    <source>
        <dbReference type="EMBL" id="CAD8999332.1"/>
    </source>
</evidence>
<proteinExistence type="inferred from homology"/>
<dbReference type="CDD" id="cd14785">
    <property type="entry name" value="V-ATPase_C"/>
    <property type="match status" value="1"/>
</dbReference>
<organism evidence="6">
    <name type="scientific">Eutreptiella gymnastica</name>
    <dbReference type="NCBI Taxonomy" id="73025"/>
    <lineage>
        <taxon>Eukaryota</taxon>
        <taxon>Discoba</taxon>
        <taxon>Euglenozoa</taxon>
        <taxon>Euglenida</taxon>
        <taxon>Spirocuta</taxon>
        <taxon>Euglenophyceae</taxon>
        <taxon>Eutreptiales</taxon>
        <taxon>Eutreptiaceae</taxon>
        <taxon>Eutreptiella</taxon>
    </lineage>
</organism>
<sequence length="410" mass="46585">MDTPRLRIGFGGLEMPCFVVSVPFDNDGNKNVQDQFRVISSKLSTRPTHFEVPNLKVGTLDNLMECSDDLFKIDGQVESITFKILNMLEEISGSTDLANVTKPGGTGSGQTQSVEEYLVKFQWNDAQYPINKPLKQLIQSIQEQVTKGEENIRSRYSDYNEIKTRLASIKKKSGGSLAVKPVASIIKSWYRQHGEDGPVQSDSLTTLFVAVPSAEEKRWLKEYTTINGTPIMFEIQKGKVSELTGVVPDSSKCIAKEADYCLYNVIVMHKVVDSYKQALRENKYMIREYLPDEEVTDEAYADLSEQADKKKNALVRWLMNTFSESYSGWIHLKSIRVFVESILRFGLPPDFVPMLFHVDSAKEKAVRKQLGSMYQKLNPKKYAMDDESDSFQALEQQYPYVSLKIKGVRE</sequence>
<dbReference type="EMBL" id="HBGA01028046">
    <property type="protein sequence ID" value="CAD8999332.1"/>
    <property type="molecule type" value="Transcribed_RNA"/>
</dbReference>
<keyword evidence="4 5" id="KW-0406">Ion transport</keyword>
<dbReference type="SUPFAM" id="SSF118203">
    <property type="entry name" value="Vacuolar ATP synthase subunit C"/>
    <property type="match status" value="1"/>
</dbReference>
<evidence type="ECO:0000256" key="4">
    <source>
        <dbReference type="ARBA" id="ARBA00023065"/>
    </source>
</evidence>
<reference evidence="6" key="1">
    <citation type="submission" date="2021-01" db="EMBL/GenBank/DDBJ databases">
        <authorList>
            <person name="Corre E."/>
            <person name="Pelletier E."/>
            <person name="Niang G."/>
            <person name="Scheremetjew M."/>
            <person name="Finn R."/>
            <person name="Kale V."/>
            <person name="Holt S."/>
            <person name="Cochrane G."/>
            <person name="Meng A."/>
            <person name="Brown T."/>
            <person name="Cohen L."/>
        </authorList>
    </citation>
    <scope>NUCLEOTIDE SEQUENCE</scope>
    <source>
        <strain evidence="6">NIES-381</strain>
    </source>
</reference>
<dbReference type="AlphaFoldDB" id="A0A7S1I2Y5"/>
<dbReference type="GO" id="GO:0000221">
    <property type="term" value="C:vacuolar proton-transporting V-type ATPase, V1 domain"/>
    <property type="evidence" value="ECO:0007669"/>
    <property type="project" value="TreeGrafter"/>
</dbReference>
<dbReference type="Gene3D" id="3.30.70.1180">
    <property type="entry name" value="Vacuolar atp synthase subunit c, domain 1"/>
    <property type="match status" value="1"/>
</dbReference>
<gene>
    <name evidence="6" type="ORF">EGYM00392_LOCUS10404</name>
</gene>